<evidence type="ECO:0000313" key="3">
    <source>
        <dbReference type="Proteomes" id="UP001338309"/>
    </source>
</evidence>
<reference evidence="2 3" key="1">
    <citation type="submission" date="2023-08" db="EMBL/GenBank/DDBJ databases">
        <title>Draft genome sequence of Algoriphagus confluentis.</title>
        <authorList>
            <person name="Takatani N."/>
            <person name="Hosokawa M."/>
            <person name="Sawabe T."/>
        </authorList>
    </citation>
    <scope>NUCLEOTIDE SEQUENCE [LARGE SCALE GENOMIC DNA]</scope>
    <source>
        <strain evidence="2 3">NBRC 111222</strain>
    </source>
</reference>
<protein>
    <submittedName>
        <fullName evidence="2">Uncharacterized protein</fullName>
    </submittedName>
</protein>
<dbReference type="RefSeq" id="WP_338224679.1">
    <property type="nucleotide sequence ID" value="NZ_BTPD01000008.1"/>
</dbReference>
<sequence length="80" mass="8481">MNTSIFSQKNVCAALGFAMAITIVLKAKAETQLAQQTARFEITKPTTPQIGTIATPGPELLQVDIYKTQPAPAHTAPEVG</sequence>
<evidence type="ECO:0000256" key="1">
    <source>
        <dbReference type="SAM" id="SignalP"/>
    </source>
</evidence>
<keyword evidence="3" id="KW-1185">Reference proteome</keyword>
<feature type="chain" id="PRO_5045519070" evidence="1">
    <location>
        <begin position="30"/>
        <end position="80"/>
    </location>
</feature>
<dbReference type="Proteomes" id="UP001338309">
    <property type="component" value="Unassembled WGS sequence"/>
</dbReference>
<gene>
    <name evidence="2" type="ORF">Aconfl_26080</name>
</gene>
<name>A0ABQ6PRV6_9BACT</name>
<proteinExistence type="predicted"/>
<evidence type="ECO:0000313" key="2">
    <source>
        <dbReference type="EMBL" id="GMQ29965.1"/>
    </source>
</evidence>
<feature type="signal peptide" evidence="1">
    <location>
        <begin position="1"/>
        <end position="29"/>
    </location>
</feature>
<dbReference type="EMBL" id="BTPD01000008">
    <property type="protein sequence ID" value="GMQ29965.1"/>
    <property type="molecule type" value="Genomic_DNA"/>
</dbReference>
<comment type="caution">
    <text evidence="2">The sequence shown here is derived from an EMBL/GenBank/DDBJ whole genome shotgun (WGS) entry which is preliminary data.</text>
</comment>
<accession>A0ABQ6PRV6</accession>
<keyword evidence="1" id="KW-0732">Signal</keyword>
<organism evidence="2 3">
    <name type="scientific">Algoriphagus confluentis</name>
    <dbReference type="NCBI Taxonomy" id="1697556"/>
    <lineage>
        <taxon>Bacteria</taxon>
        <taxon>Pseudomonadati</taxon>
        <taxon>Bacteroidota</taxon>
        <taxon>Cytophagia</taxon>
        <taxon>Cytophagales</taxon>
        <taxon>Cyclobacteriaceae</taxon>
        <taxon>Algoriphagus</taxon>
    </lineage>
</organism>